<gene>
    <name evidence="8" type="primary">trpS</name>
    <name evidence="10" type="ORF">Metus_0976</name>
</gene>
<evidence type="ECO:0000256" key="5">
    <source>
        <dbReference type="ARBA" id="ARBA00022840"/>
    </source>
</evidence>
<dbReference type="PANTHER" id="PTHR10055:SF1">
    <property type="entry name" value="TRYPTOPHAN--TRNA LIGASE, CYTOPLASMIC"/>
    <property type="match status" value="1"/>
</dbReference>
<feature type="short sequence motif" description="'KMSKS' region" evidence="8">
    <location>
        <begin position="259"/>
        <end position="263"/>
    </location>
</feature>
<dbReference type="AlphaFoldDB" id="A0A444L602"/>
<keyword evidence="5 8" id="KW-0067">ATP-binding</keyword>
<dbReference type="GO" id="GO:0006436">
    <property type="term" value="P:tryptophanyl-tRNA aminoacylation"/>
    <property type="evidence" value="ECO:0007669"/>
    <property type="project" value="UniProtKB-UniRule"/>
</dbReference>
<evidence type="ECO:0000256" key="7">
    <source>
        <dbReference type="ARBA" id="ARBA00023146"/>
    </source>
</evidence>
<dbReference type="InterPro" id="IPR020653">
    <property type="entry name" value="Tryptophan-tRNA-ligase_arc"/>
</dbReference>
<evidence type="ECO:0000256" key="3">
    <source>
        <dbReference type="ARBA" id="ARBA00022598"/>
    </source>
</evidence>
<evidence type="ECO:0000313" key="11">
    <source>
        <dbReference type="Proteomes" id="UP000288215"/>
    </source>
</evidence>
<dbReference type="InterPro" id="IPR002305">
    <property type="entry name" value="aa-tRNA-synth_Ic"/>
</dbReference>
<dbReference type="GO" id="GO:0005737">
    <property type="term" value="C:cytoplasm"/>
    <property type="evidence" value="ECO:0007669"/>
    <property type="project" value="UniProtKB-SubCell"/>
</dbReference>
<keyword evidence="6 8" id="KW-0648">Protein biosynthesis</keyword>
<dbReference type="HAMAP" id="MF_00140_A">
    <property type="entry name" value="Trp_tRNA_synth_A"/>
    <property type="match status" value="1"/>
</dbReference>
<evidence type="ECO:0000256" key="9">
    <source>
        <dbReference type="RuleBase" id="RU363036"/>
    </source>
</evidence>
<accession>A0A444L602</accession>
<keyword evidence="7 8" id="KW-0030">Aminoacyl-tRNA synthetase</keyword>
<dbReference type="GO" id="GO:0004830">
    <property type="term" value="F:tryptophan-tRNA ligase activity"/>
    <property type="evidence" value="ECO:0007669"/>
    <property type="project" value="UniProtKB-UniRule"/>
</dbReference>
<dbReference type="CDD" id="cd00806">
    <property type="entry name" value="TrpRS_core"/>
    <property type="match status" value="1"/>
</dbReference>
<proteinExistence type="inferred from homology"/>
<comment type="caution">
    <text evidence="8">Lacks conserved residue(s) required for the propagation of feature annotation.</text>
</comment>
<dbReference type="Gene3D" id="3.40.50.620">
    <property type="entry name" value="HUPs"/>
    <property type="match status" value="1"/>
</dbReference>
<keyword evidence="3 8" id="KW-0436">Ligase</keyword>
<dbReference type="GO" id="GO:0005524">
    <property type="term" value="F:ATP binding"/>
    <property type="evidence" value="ECO:0007669"/>
    <property type="project" value="UniProtKB-UniRule"/>
</dbReference>
<comment type="subcellular location">
    <subcellularLocation>
        <location evidence="8">Cytoplasm</location>
    </subcellularLocation>
</comment>
<protein>
    <recommendedName>
        <fullName evidence="8">Tryptophan--tRNA ligase</fullName>
        <ecNumber evidence="8">6.1.1.2</ecNumber>
    </recommendedName>
    <alternativeName>
        <fullName evidence="8">Tryptophanyl-tRNA synthetase</fullName>
        <shortName evidence="8">TrpRS</shortName>
    </alternativeName>
</protein>
<dbReference type="PRINTS" id="PR01039">
    <property type="entry name" value="TRNASYNTHTRP"/>
</dbReference>
<evidence type="ECO:0000256" key="8">
    <source>
        <dbReference type="HAMAP-Rule" id="MF_00140"/>
    </source>
</evidence>
<dbReference type="PANTHER" id="PTHR10055">
    <property type="entry name" value="TRYPTOPHANYL-TRNA SYNTHETASE"/>
    <property type="match status" value="1"/>
</dbReference>
<dbReference type="InterPro" id="IPR014729">
    <property type="entry name" value="Rossmann-like_a/b/a_fold"/>
</dbReference>
<comment type="similarity">
    <text evidence="1 8 9">Belongs to the class-I aminoacyl-tRNA synthetase family.</text>
</comment>
<dbReference type="NCBIfam" id="TIGR00233">
    <property type="entry name" value="trpS"/>
    <property type="match status" value="1"/>
</dbReference>
<name>A0A444L602_METS7</name>
<evidence type="ECO:0000256" key="6">
    <source>
        <dbReference type="ARBA" id="ARBA00022917"/>
    </source>
</evidence>
<evidence type="ECO:0000256" key="2">
    <source>
        <dbReference type="ARBA" id="ARBA00022490"/>
    </source>
</evidence>
<dbReference type="EMBL" id="RXGA01000003">
    <property type="protein sequence ID" value="RWX73002.1"/>
    <property type="molecule type" value="Genomic_DNA"/>
</dbReference>
<dbReference type="EC" id="6.1.1.2" evidence="8"/>
<dbReference type="SUPFAM" id="SSF52374">
    <property type="entry name" value="Nucleotidylyl transferase"/>
    <property type="match status" value="1"/>
</dbReference>
<evidence type="ECO:0000256" key="4">
    <source>
        <dbReference type="ARBA" id="ARBA00022741"/>
    </source>
</evidence>
<evidence type="ECO:0000256" key="1">
    <source>
        <dbReference type="ARBA" id="ARBA00005594"/>
    </source>
</evidence>
<sequence>MENSDSIVTPWEVRGEVDYKELIEKFGVDPLTPDIVERLRRHAGGLHVLLRRGMFFSHRELNEWIDSYEKGVKAVLYTGRGPSGNTHLGHLIPWLFTKYLQDAFKCDLYFQITDDEKFLFNPELSTDQVAEYAKENILDIIAVGFDPERTKIFTNLTYSKPLYNMAVRVAKHVTFSTAKATFGFSESSNIGMIFFPAMQAAPCFIHQYLTSEDAHVLIPCAIDQEPYWRISRDVAPKLGYRKPAGVYSKFIPGLGSGGKMSASIPDTAIFLSDTREEAVRKVKNAFTGGQPTIREQKEKGGNPDVCVVYSYLYSLFDEDDKAVAETYASCKAGGLICGECKERLARKVAEFLEDHRARRERAKGSVEKFLLRE</sequence>
<dbReference type="Gene3D" id="1.10.240.10">
    <property type="entry name" value="Tyrosyl-Transfer RNA Synthetase"/>
    <property type="match status" value="1"/>
</dbReference>
<comment type="caution">
    <text evidence="10">The sequence shown here is derived from an EMBL/GenBank/DDBJ whole genome shotgun (WGS) entry which is preliminary data.</text>
</comment>
<evidence type="ECO:0000313" key="10">
    <source>
        <dbReference type="EMBL" id="RWX73002.1"/>
    </source>
</evidence>
<keyword evidence="4 8" id="KW-0547">Nucleotide-binding</keyword>
<keyword evidence="2 8" id="KW-0963">Cytoplasm</keyword>
<reference evidence="10 11" key="1">
    <citation type="submission" date="2018-12" db="EMBL/GenBank/DDBJ databases">
        <title>The complete genome of the methanogenic archaea of the candidate phylum Verstraetearchaeota, obtained from the metagenome of underground thermal water.</title>
        <authorList>
            <person name="Kadnikov V.V."/>
            <person name="Mardanov A.V."/>
            <person name="Beletsky A.V."/>
            <person name="Karnachuk O.V."/>
            <person name="Ravin N.V."/>
        </authorList>
    </citation>
    <scope>NUCLEOTIDE SEQUENCE [LARGE SCALE GENOMIC DNA]</scope>
    <source>
        <strain evidence="10">Ch88</strain>
    </source>
</reference>
<organism evidence="10 11">
    <name type="scientific">Methanosuratincola subterraneus</name>
    <dbReference type="NCBI Taxonomy" id="2593994"/>
    <lineage>
        <taxon>Archaea</taxon>
        <taxon>Thermoproteota</taxon>
        <taxon>Methanosuratincolia</taxon>
        <taxon>Candidatus Methanomethylicales</taxon>
        <taxon>Candidatus Methanomethylicaceae</taxon>
        <taxon>Candidatus Methanosuratincola (ex Vanwonterghem et al. 2016)</taxon>
    </lineage>
</organism>
<dbReference type="Pfam" id="PF00579">
    <property type="entry name" value="tRNA-synt_1b"/>
    <property type="match status" value="1"/>
</dbReference>
<comment type="catalytic activity">
    <reaction evidence="8">
        <text>tRNA(Trp) + L-tryptophan + ATP = L-tryptophyl-tRNA(Trp) + AMP + diphosphate + H(+)</text>
        <dbReference type="Rhea" id="RHEA:24080"/>
        <dbReference type="Rhea" id="RHEA-COMP:9671"/>
        <dbReference type="Rhea" id="RHEA-COMP:9705"/>
        <dbReference type="ChEBI" id="CHEBI:15378"/>
        <dbReference type="ChEBI" id="CHEBI:30616"/>
        <dbReference type="ChEBI" id="CHEBI:33019"/>
        <dbReference type="ChEBI" id="CHEBI:57912"/>
        <dbReference type="ChEBI" id="CHEBI:78442"/>
        <dbReference type="ChEBI" id="CHEBI:78535"/>
        <dbReference type="ChEBI" id="CHEBI:456215"/>
        <dbReference type="EC" id="6.1.1.2"/>
    </reaction>
</comment>
<dbReference type="Proteomes" id="UP000288215">
    <property type="component" value="Unassembled WGS sequence"/>
</dbReference>
<dbReference type="InterPro" id="IPR002306">
    <property type="entry name" value="Trp-tRNA-ligase"/>
</dbReference>
<dbReference type="NCBIfam" id="NF008927">
    <property type="entry name" value="PRK12285.1-4"/>
    <property type="match status" value="1"/>
</dbReference>
<comment type="function">
    <text evidence="8">Catalyzes the attachment of tryptophan to tRNA(Trp).</text>
</comment>